<organism evidence="1 2">
    <name type="scientific">Alkalispirochaeta sphaeroplastigenens</name>
    <dbReference type="NCBI Taxonomy" id="1187066"/>
    <lineage>
        <taxon>Bacteria</taxon>
        <taxon>Pseudomonadati</taxon>
        <taxon>Spirochaetota</taxon>
        <taxon>Spirochaetia</taxon>
        <taxon>Spirochaetales</taxon>
        <taxon>Spirochaetaceae</taxon>
        <taxon>Alkalispirochaeta</taxon>
    </lineage>
</organism>
<dbReference type="Proteomes" id="UP000237350">
    <property type="component" value="Unassembled WGS sequence"/>
</dbReference>
<reference evidence="2" key="1">
    <citation type="submission" date="2015-12" db="EMBL/GenBank/DDBJ databases">
        <authorList>
            <person name="Lodha T.D."/>
            <person name="Chintalapati S."/>
            <person name="Chintalapati V.R."/>
            <person name="Sravanthi T."/>
        </authorList>
    </citation>
    <scope>NUCLEOTIDE SEQUENCE [LARGE SCALE GENOMIC DNA]</scope>
    <source>
        <strain evidence="2">JC133</strain>
    </source>
</reference>
<comment type="caution">
    <text evidence="1">The sequence shown here is derived from an EMBL/GenBank/DDBJ whole genome shotgun (WGS) entry which is preliminary data.</text>
</comment>
<dbReference type="InterPro" id="IPR046598">
    <property type="entry name" value="DUF6657"/>
</dbReference>
<evidence type="ECO:0000313" key="2">
    <source>
        <dbReference type="Proteomes" id="UP000237350"/>
    </source>
</evidence>
<sequence length="213" mass="24850">MERAVLLLREPLFQYTSPMAEIKSALEIALEKTRDIQGDPEAVRKHEAKNEGRKMLATLRRDPDFQLKKALKAVPRDRTGWVKEGLFEAVRSNLVLPQEEADLARLEELAVVMKELSRDRAMVDAILQQVRDFFSRYLQDRDRLIEGLTEQYEPRRKQREQQLSQQYGRPVKLEASQDPEFAKLLQDHLGRLQEQYQHALVEVESHLRGMAGF</sequence>
<protein>
    <submittedName>
        <fullName evidence="1">Uncharacterized protein</fullName>
    </submittedName>
</protein>
<gene>
    <name evidence="1" type="ORF">AU468_07795</name>
</gene>
<evidence type="ECO:0000313" key="1">
    <source>
        <dbReference type="EMBL" id="POR01635.1"/>
    </source>
</evidence>
<dbReference type="EMBL" id="LPWH01000065">
    <property type="protein sequence ID" value="POR01635.1"/>
    <property type="molecule type" value="Genomic_DNA"/>
</dbReference>
<accession>A0A2S4JQ50</accession>
<name>A0A2S4JQ50_9SPIO</name>
<dbReference type="Pfam" id="PF20362">
    <property type="entry name" value="DUF6657"/>
    <property type="match status" value="1"/>
</dbReference>
<proteinExistence type="predicted"/>
<dbReference type="AlphaFoldDB" id="A0A2S4JQ50"/>
<keyword evidence="2" id="KW-1185">Reference proteome</keyword>